<dbReference type="GeneID" id="54285053"/>
<organism evidence="3 4">
    <name type="scientific">Aaosphaeria arxii CBS 175.79</name>
    <dbReference type="NCBI Taxonomy" id="1450172"/>
    <lineage>
        <taxon>Eukaryota</taxon>
        <taxon>Fungi</taxon>
        <taxon>Dikarya</taxon>
        <taxon>Ascomycota</taxon>
        <taxon>Pezizomycotina</taxon>
        <taxon>Dothideomycetes</taxon>
        <taxon>Pleosporomycetidae</taxon>
        <taxon>Pleosporales</taxon>
        <taxon>Pleosporales incertae sedis</taxon>
        <taxon>Aaosphaeria</taxon>
    </lineage>
</organism>
<dbReference type="SUPFAM" id="SSF81383">
    <property type="entry name" value="F-box domain"/>
    <property type="match status" value="1"/>
</dbReference>
<dbReference type="Proteomes" id="UP000799778">
    <property type="component" value="Unassembled WGS sequence"/>
</dbReference>
<dbReference type="Pfam" id="PF00646">
    <property type="entry name" value="F-box"/>
    <property type="match status" value="1"/>
</dbReference>
<keyword evidence="4" id="KW-1185">Reference proteome</keyword>
<evidence type="ECO:0000313" key="3">
    <source>
        <dbReference type="EMBL" id="KAF2018142.1"/>
    </source>
</evidence>
<dbReference type="PROSITE" id="PS50181">
    <property type="entry name" value="FBOX"/>
    <property type="match status" value="1"/>
</dbReference>
<proteinExistence type="predicted"/>
<sequence length="359" mass="40899">MTTPTPPTKQGRPIPGYHSEEPYTISPEDSSAIVRASAYHREDYDLAVICFPDRTHVDIDITNSSPNHNPATTLGDLDKLPLELIHEICLHSDMSSIFRFRQVNTRARHILYALYEYRVVTTHARDAFCAMLRTELDPCPTLSAFYQLLSSQKCSICGHEYGDLIHLPTCIRCCSFCVRKHAPELRVATAAKAIRYLKLSRHALSQITQLKLLPGIYGMEERRRVGRPKVLSIQSAREAYRKQNGGEEPTNMMMRYLQMQPILAFMVCCALPSYSLPGRVENGICCIGCQAAIEKGILIHTGNWAFHMRDLVYSVNGFLKHFVWCEQAQLLWLESNRGSCEPPNWPYICIRGGFFTRRK</sequence>
<feature type="region of interest" description="Disordered" evidence="1">
    <location>
        <begin position="1"/>
        <end position="22"/>
    </location>
</feature>
<protein>
    <recommendedName>
        <fullName evidence="2">F-box domain-containing protein</fullName>
    </recommendedName>
</protein>
<dbReference type="AlphaFoldDB" id="A0A6A5XY99"/>
<name>A0A6A5XY99_9PLEO</name>
<dbReference type="InterPro" id="IPR001810">
    <property type="entry name" value="F-box_dom"/>
</dbReference>
<dbReference type="EMBL" id="ML978068">
    <property type="protein sequence ID" value="KAF2018142.1"/>
    <property type="molecule type" value="Genomic_DNA"/>
</dbReference>
<dbReference type="InterPro" id="IPR036047">
    <property type="entry name" value="F-box-like_dom_sf"/>
</dbReference>
<evidence type="ECO:0000313" key="4">
    <source>
        <dbReference type="Proteomes" id="UP000799778"/>
    </source>
</evidence>
<reference evidence="3" key="1">
    <citation type="journal article" date="2020" name="Stud. Mycol.">
        <title>101 Dothideomycetes genomes: a test case for predicting lifestyles and emergence of pathogens.</title>
        <authorList>
            <person name="Haridas S."/>
            <person name="Albert R."/>
            <person name="Binder M."/>
            <person name="Bloem J."/>
            <person name="Labutti K."/>
            <person name="Salamov A."/>
            <person name="Andreopoulos B."/>
            <person name="Baker S."/>
            <person name="Barry K."/>
            <person name="Bills G."/>
            <person name="Bluhm B."/>
            <person name="Cannon C."/>
            <person name="Castanera R."/>
            <person name="Culley D."/>
            <person name="Daum C."/>
            <person name="Ezra D."/>
            <person name="Gonzalez J."/>
            <person name="Henrissat B."/>
            <person name="Kuo A."/>
            <person name="Liang C."/>
            <person name="Lipzen A."/>
            <person name="Lutzoni F."/>
            <person name="Magnuson J."/>
            <person name="Mondo S."/>
            <person name="Nolan M."/>
            <person name="Ohm R."/>
            <person name="Pangilinan J."/>
            <person name="Park H.-J."/>
            <person name="Ramirez L."/>
            <person name="Alfaro M."/>
            <person name="Sun H."/>
            <person name="Tritt A."/>
            <person name="Yoshinaga Y."/>
            <person name="Zwiers L.-H."/>
            <person name="Turgeon B."/>
            <person name="Goodwin S."/>
            <person name="Spatafora J."/>
            <person name="Crous P."/>
            <person name="Grigoriev I."/>
        </authorList>
    </citation>
    <scope>NUCLEOTIDE SEQUENCE</scope>
    <source>
        <strain evidence="3">CBS 175.79</strain>
    </source>
</reference>
<gene>
    <name evidence="3" type="ORF">BU24DRAFT_421144</name>
</gene>
<dbReference type="OrthoDB" id="2687876at2759"/>
<accession>A0A6A5XY99</accession>
<evidence type="ECO:0000259" key="2">
    <source>
        <dbReference type="PROSITE" id="PS50181"/>
    </source>
</evidence>
<evidence type="ECO:0000256" key="1">
    <source>
        <dbReference type="SAM" id="MobiDB-lite"/>
    </source>
</evidence>
<feature type="domain" description="F-box" evidence="2">
    <location>
        <begin position="74"/>
        <end position="120"/>
    </location>
</feature>
<dbReference type="RefSeq" id="XP_033386481.1">
    <property type="nucleotide sequence ID" value="XM_033527656.1"/>
</dbReference>